<dbReference type="EMBL" id="AP022581">
    <property type="protein sequence ID" value="BBX99050.1"/>
    <property type="molecule type" value="Genomic_DNA"/>
</dbReference>
<sequence>MGWSGPVTSGGTAPGSIEGGAIARAGAAVSNASATVISKIRCTAEPLHSLAAPLPCRRACVHLRLRLRLYRRVTDAFSLDG</sequence>
<dbReference type="Proteomes" id="UP000466396">
    <property type="component" value="Chromosome"/>
</dbReference>
<dbReference type="KEGG" id="mlj:MLAC_43440"/>
<name>A0A7I7NRC1_9MYCO</name>
<evidence type="ECO:0000313" key="2">
    <source>
        <dbReference type="Proteomes" id="UP000466396"/>
    </source>
</evidence>
<keyword evidence="2" id="KW-1185">Reference proteome</keyword>
<reference evidence="1 2" key="1">
    <citation type="journal article" date="2019" name="Emerg. Microbes Infect.">
        <title>Comprehensive subspecies identification of 175 nontuberculous mycobacteria species based on 7547 genomic profiles.</title>
        <authorList>
            <person name="Matsumoto Y."/>
            <person name="Kinjo T."/>
            <person name="Motooka D."/>
            <person name="Nabeya D."/>
            <person name="Jung N."/>
            <person name="Uechi K."/>
            <person name="Horii T."/>
            <person name="Iida T."/>
            <person name="Fujita J."/>
            <person name="Nakamura S."/>
        </authorList>
    </citation>
    <scope>NUCLEOTIDE SEQUENCE [LARGE SCALE GENOMIC DNA]</scope>
    <source>
        <strain evidence="1 2">JCM 15657</strain>
    </source>
</reference>
<organism evidence="1 2">
    <name type="scientific">Mycobacterium lacus</name>
    <dbReference type="NCBI Taxonomy" id="169765"/>
    <lineage>
        <taxon>Bacteria</taxon>
        <taxon>Bacillati</taxon>
        <taxon>Actinomycetota</taxon>
        <taxon>Actinomycetes</taxon>
        <taxon>Mycobacteriales</taxon>
        <taxon>Mycobacteriaceae</taxon>
        <taxon>Mycobacterium</taxon>
    </lineage>
</organism>
<proteinExistence type="predicted"/>
<dbReference type="AlphaFoldDB" id="A0A7I7NRC1"/>
<gene>
    <name evidence="1" type="ORF">MLAC_43440</name>
</gene>
<evidence type="ECO:0000313" key="1">
    <source>
        <dbReference type="EMBL" id="BBX99050.1"/>
    </source>
</evidence>
<accession>A0A7I7NRC1</accession>
<protein>
    <submittedName>
        <fullName evidence="1">Uncharacterized protein</fullName>
    </submittedName>
</protein>